<evidence type="ECO:0000256" key="2">
    <source>
        <dbReference type="HAMAP-Rule" id="MF_00795"/>
    </source>
</evidence>
<dbReference type="InterPro" id="IPR036822">
    <property type="entry name" value="CutC-like_dom_sf"/>
</dbReference>
<dbReference type="EMBL" id="SWBO01000002">
    <property type="protein sequence ID" value="TKC02447.1"/>
    <property type="molecule type" value="Genomic_DNA"/>
</dbReference>
<dbReference type="AlphaFoldDB" id="A0A4V5P1E7"/>
<dbReference type="SUPFAM" id="SSF110395">
    <property type="entry name" value="CutC-like"/>
    <property type="match status" value="1"/>
</dbReference>
<evidence type="ECO:0000313" key="4">
    <source>
        <dbReference type="Proteomes" id="UP000310477"/>
    </source>
</evidence>
<dbReference type="RefSeq" id="WP_136874717.1">
    <property type="nucleotide sequence ID" value="NZ_SWBO01000002.1"/>
</dbReference>
<keyword evidence="2" id="KW-0963">Cytoplasm</keyword>
<reference evidence="3 4" key="1">
    <citation type="submission" date="2019-04" db="EMBL/GenBank/DDBJ databases">
        <title>Pedobacter sp. AR-2-6 sp. nov., isolated from Arctic soil.</title>
        <authorList>
            <person name="Dahal R.H."/>
            <person name="Kim D.-U."/>
        </authorList>
    </citation>
    <scope>NUCLEOTIDE SEQUENCE [LARGE SCALE GENOMIC DNA]</scope>
    <source>
        <strain evidence="3 4">AR-2-6</strain>
    </source>
</reference>
<comment type="subcellular location">
    <subcellularLocation>
        <location evidence="2">Cytoplasm</location>
    </subcellularLocation>
</comment>
<comment type="caution">
    <text evidence="2">Once thought to be involved in copper homeostasis, experiments in E.coli have shown this is not the case.</text>
</comment>
<comment type="similarity">
    <text evidence="1 2">Belongs to the CutC family.</text>
</comment>
<dbReference type="Pfam" id="PF03932">
    <property type="entry name" value="CutC"/>
    <property type="match status" value="1"/>
</dbReference>
<dbReference type="GO" id="GO:0005507">
    <property type="term" value="F:copper ion binding"/>
    <property type="evidence" value="ECO:0007669"/>
    <property type="project" value="TreeGrafter"/>
</dbReference>
<sequence length="259" mass="28464">MHQRSSAVEAKPPLGVWRLEICANSYTSALAAQNGGAHRVELCENMAEGGTTPSYAQIKLCKERLNIQVWPIIRPRGGDFLYNDDEFDLMKEDIKICKTLNCDGVVFGILKDNGEIDVKRCAALIELAKPMPVAFHRAFDMSINLEKALEELIELGFVRVLTSGGANNAFEGIETIAKLVNRAAGKIEIMPGAGINPSNIATIATKTGAKNFHSSARINVKSKMKFLNSDAKMGSIKDEYQYQQTSAELVKQMVDKLNK</sequence>
<comment type="caution">
    <text evidence="3">The sequence shown here is derived from an EMBL/GenBank/DDBJ whole genome shotgun (WGS) entry which is preliminary data.</text>
</comment>
<dbReference type="PANTHER" id="PTHR12598">
    <property type="entry name" value="COPPER HOMEOSTASIS PROTEIN CUTC"/>
    <property type="match status" value="1"/>
</dbReference>
<dbReference type="HAMAP" id="MF_00795">
    <property type="entry name" value="CutC"/>
    <property type="match status" value="1"/>
</dbReference>
<evidence type="ECO:0000313" key="3">
    <source>
        <dbReference type="EMBL" id="TKC02447.1"/>
    </source>
</evidence>
<dbReference type="GO" id="GO:0005737">
    <property type="term" value="C:cytoplasm"/>
    <property type="evidence" value="ECO:0007669"/>
    <property type="project" value="UniProtKB-SubCell"/>
</dbReference>
<keyword evidence="4" id="KW-1185">Reference proteome</keyword>
<dbReference type="InterPro" id="IPR005627">
    <property type="entry name" value="CutC-like"/>
</dbReference>
<proteinExistence type="inferred from homology"/>
<name>A0A4V5P1E7_9SPHI</name>
<evidence type="ECO:0000256" key="1">
    <source>
        <dbReference type="ARBA" id="ARBA00007768"/>
    </source>
</evidence>
<protein>
    <recommendedName>
        <fullName evidence="2">PF03932 family protein CutC</fullName>
    </recommendedName>
</protein>
<dbReference type="OrthoDB" id="9815677at2"/>
<gene>
    <name evidence="2" type="primary">cutC</name>
    <name evidence="3" type="ORF">FA045_03995</name>
</gene>
<dbReference type="Proteomes" id="UP000310477">
    <property type="component" value="Unassembled WGS sequence"/>
</dbReference>
<dbReference type="FunFam" id="3.20.20.380:FF:000001">
    <property type="entry name" value="Copper homeostasis protein CutC"/>
    <property type="match status" value="1"/>
</dbReference>
<organism evidence="3 4">
    <name type="scientific">Pedobacter cryotolerans</name>
    <dbReference type="NCBI Taxonomy" id="2571270"/>
    <lineage>
        <taxon>Bacteria</taxon>
        <taxon>Pseudomonadati</taxon>
        <taxon>Bacteroidota</taxon>
        <taxon>Sphingobacteriia</taxon>
        <taxon>Sphingobacteriales</taxon>
        <taxon>Sphingobacteriaceae</taxon>
        <taxon>Pedobacter</taxon>
    </lineage>
</organism>
<dbReference type="PANTHER" id="PTHR12598:SF0">
    <property type="entry name" value="COPPER HOMEOSTASIS PROTEIN CUTC HOMOLOG"/>
    <property type="match status" value="1"/>
</dbReference>
<accession>A0A4V5P1E7</accession>
<dbReference type="Gene3D" id="3.20.20.380">
    <property type="entry name" value="Copper homeostasis (CutC) domain"/>
    <property type="match status" value="1"/>
</dbReference>